<dbReference type="Pfam" id="PF01810">
    <property type="entry name" value="LysE"/>
    <property type="match status" value="1"/>
</dbReference>
<feature type="transmembrane region" description="Helical" evidence="6">
    <location>
        <begin position="190"/>
        <end position="208"/>
    </location>
</feature>
<evidence type="ECO:0000313" key="7">
    <source>
        <dbReference type="EMBL" id="QMV84802.1"/>
    </source>
</evidence>
<sequence length="215" mass="23173">MTLSHLGTIIALNIAGMFTPGPDFFLLLRLAARSRRHALAAVGGIAVGILLWVTLTVLGTAALFVANPSILGWIQLLGGLWLLYMGFSMARSGWQQRVNKVTLSEIPVDHILGSIWHNFRLGLITNLSNPKAVLFFASIMSPFMPAHPSVTTSLEIIAAIVLCTIIGFSLLVFVVSAGVVRRRLVAAGPWIDLFAGIFFFAVGCWMVIEGSTALL</sequence>
<evidence type="ECO:0000256" key="4">
    <source>
        <dbReference type="ARBA" id="ARBA00022989"/>
    </source>
</evidence>
<dbReference type="PANTHER" id="PTHR30086">
    <property type="entry name" value="ARGININE EXPORTER PROTEIN ARGO"/>
    <property type="match status" value="1"/>
</dbReference>
<proteinExistence type="predicted"/>
<comment type="subcellular location">
    <subcellularLocation>
        <location evidence="1">Cell membrane</location>
        <topology evidence="1">Multi-pass membrane protein</topology>
    </subcellularLocation>
</comment>
<dbReference type="Proteomes" id="UP000515570">
    <property type="component" value="Chromosome"/>
</dbReference>
<gene>
    <name evidence="7" type="ORF">HW450_10730</name>
</gene>
<evidence type="ECO:0000256" key="6">
    <source>
        <dbReference type="SAM" id="Phobius"/>
    </source>
</evidence>
<evidence type="ECO:0000256" key="2">
    <source>
        <dbReference type="ARBA" id="ARBA00022475"/>
    </source>
</evidence>
<evidence type="ECO:0000256" key="3">
    <source>
        <dbReference type="ARBA" id="ARBA00022692"/>
    </source>
</evidence>
<protein>
    <submittedName>
        <fullName evidence="7">LysE family translocator</fullName>
    </submittedName>
</protein>
<feature type="transmembrane region" description="Helical" evidence="6">
    <location>
        <begin position="156"/>
        <end position="178"/>
    </location>
</feature>
<dbReference type="RefSeq" id="WP_182385609.1">
    <property type="nucleotide sequence ID" value="NZ_CP059833.1"/>
</dbReference>
<reference evidence="7 8" key="1">
    <citation type="submission" date="2020-07" db="EMBL/GenBank/DDBJ databases">
        <title>non toxigenic Corynebacterium sp. nov from a clinical source.</title>
        <authorList>
            <person name="Bernier A.-M."/>
            <person name="Bernard K."/>
        </authorList>
    </citation>
    <scope>NUCLEOTIDE SEQUENCE [LARGE SCALE GENOMIC DNA]</scope>
    <source>
        <strain evidence="8">NML 93-0612</strain>
    </source>
</reference>
<evidence type="ECO:0000313" key="8">
    <source>
        <dbReference type="Proteomes" id="UP000515570"/>
    </source>
</evidence>
<keyword evidence="3 6" id="KW-0812">Transmembrane</keyword>
<keyword evidence="4 6" id="KW-1133">Transmembrane helix</keyword>
<keyword evidence="2" id="KW-1003">Cell membrane</keyword>
<accession>A0A7G5FDW1</accession>
<feature type="transmembrane region" description="Helical" evidence="6">
    <location>
        <begin position="6"/>
        <end position="27"/>
    </location>
</feature>
<name>A0A7G5FDW1_9CORY</name>
<keyword evidence="5 6" id="KW-0472">Membrane</keyword>
<dbReference type="GO" id="GO:0005886">
    <property type="term" value="C:plasma membrane"/>
    <property type="evidence" value="ECO:0007669"/>
    <property type="project" value="UniProtKB-SubCell"/>
</dbReference>
<evidence type="ECO:0000256" key="5">
    <source>
        <dbReference type="ARBA" id="ARBA00023136"/>
    </source>
</evidence>
<dbReference type="InterPro" id="IPR001123">
    <property type="entry name" value="LeuE-type"/>
</dbReference>
<dbReference type="PANTHER" id="PTHR30086:SF19">
    <property type="entry name" value="THREONINE EFFLUX PROTEIN"/>
    <property type="match status" value="1"/>
</dbReference>
<feature type="transmembrane region" description="Helical" evidence="6">
    <location>
        <begin position="70"/>
        <end position="90"/>
    </location>
</feature>
<dbReference type="AlphaFoldDB" id="A0A7G5FDW1"/>
<keyword evidence="8" id="KW-1185">Reference proteome</keyword>
<organism evidence="7 8">
    <name type="scientific">Corynebacterium hindlerae</name>
    <dbReference type="NCBI Taxonomy" id="699041"/>
    <lineage>
        <taxon>Bacteria</taxon>
        <taxon>Bacillati</taxon>
        <taxon>Actinomycetota</taxon>
        <taxon>Actinomycetes</taxon>
        <taxon>Mycobacteriales</taxon>
        <taxon>Corynebacteriaceae</taxon>
        <taxon>Corynebacterium</taxon>
    </lineage>
</organism>
<dbReference type="EMBL" id="CP059833">
    <property type="protein sequence ID" value="QMV84802.1"/>
    <property type="molecule type" value="Genomic_DNA"/>
</dbReference>
<dbReference type="GO" id="GO:0015171">
    <property type="term" value="F:amino acid transmembrane transporter activity"/>
    <property type="evidence" value="ECO:0007669"/>
    <property type="project" value="TreeGrafter"/>
</dbReference>
<evidence type="ECO:0000256" key="1">
    <source>
        <dbReference type="ARBA" id="ARBA00004651"/>
    </source>
</evidence>
<feature type="transmembrane region" description="Helical" evidence="6">
    <location>
        <begin position="39"/>
        <end position="64"/>
    </location>
</feature>